<dbReference type="InterPro" id="IPR023696">
    <property type="entry name" value="Ureohydrolase_dom_sf"/>
</dbReference>
<dbReference type="Gene3D" id="3.40.800.20">
    <property type="entry name" value="Histone deacetylase domain"/>
    <property type="match status" value="1"/>
</dbReference>
<dbReference type="EMBL" id="CAID01000009">
    <property type="protein sequence ID" value="CEF98920.1"/>
    <property type="molecule type" value="Genomic_DNA"/>
</dbReference>
<protein>
    <submittedName>
        <fullName evidence="4">Ankyrin repeat</fullName>
    </submittedName>
</protein>
<reference evidence="4 5" key="2">
    <citation type="journal article" date="2014" name="BMC Genomics">
        <title>An improved genome of the model marine alga Ostreococcus tauri unfolds by assessing Illumina de novo assemblies.</title>
        <authorList>
            <person name="Blanc-Mathieu R."/>
            <person name="Verhelst B."/>
            <person name="Derelle E."/>
            <person name="Rombauts S."/>
            <person name="Bouget F.Y."/>
            <person name="Carre I."/>
            <person name="Chateau A."/>
            <person name="Eyre-Walker A."/>
            <person name="Grimsley N."/>
            <person name="Moreau H."/>
            <person name="Piegu B."/>
            <person name="Rivals E."/>
            <person name="Schackwitz W."/>
            <person name="Van de Peer Y."/>
            <person name="Piganeau G."/>
        </authorList>
    </citation>
    <scope>NUCLEOTIDE SEQUENCE [LARGE SCALE GENOMIC DNA]</scope>
    <source>
        <strain evidence="5">OTTH 0595 / CCAP 157/2 / RCC745</strain>
    </source>
</reference>
<dbReference type="InterPro" id="IPR000286">
    <property type="entry name" value="HDACs"/>
</dbReference>
<dbReference type="RefSeq" id="XP_022839545.1">
    <property type="nucleotide sequence ID" value="XM_022983266.1"/>
</dbReference>
<gene>
    <name evidence="4" type="ORF">OT_ostta09g00350</name>
</gene>
<sequence length="873" mass="95194">MFGADSDSDDGPSALPLHDCCETNDAETLRALLAPPSTDGDAAEGDADPAANEDAEEEKEDGDRGDDEDDEDDEEDFDPEAEEEEEEEEEDGAAAFGAALTAGLARVSIDERDREGHTPLHVALLHGSIDCVNALLDAGAKSYVTLEGSPPLHIACAMSGFERHETFALEAVKALLPHVENESTQDDYGRTALSVAAQHGVLAIVQTLVNDFAPPNEEDTVEVYINLKDKTRNRPLHWACAYGRGDVVEFLLKSGADASLRNDNKDNALHCAVRGGDAKCVEALLKLHPELAQEQNAQSQTPAQMAAARGRPVIAKLFKLSVDAAADEDLKRFIIAPDVCFLHHSCPPITRLEKDTPPPENVNRLTTLLNPSNGTLRGKEFSELNVEYVSEVKPAAWVDILRCHEYAYLKKVQKICDQLPDIRMLPRAIGTIDGDTAVCSQSFNAALAAAGATIEAVEKIIAGETKKVFCAVRPPGHHSGPLGPVGTPGDPIGTGSHGFCLINNVAVAAAYARCVHRNKIRRIALVDFDVHHGNGTEACVQNTAPSAPQFKYQLPIGGGTFSMHMYRPWLDETDPEEIMFASVHGYGRRELQHHFYPGTGPTKSTKGEYDLDTEEIPAWDEDGVVEDPMHVEAEVRVSTAKGEQPWVLDVGMEGAGKRSERGHAWRRVWKGKILPAINAFEPELIIISAGFDAHAKDDIQGPVNLGVKEQDYEWLTTELVKIANAHSDGRVISVLEGGYRIQGGPISAFGRSVATHVRTLFQPNAEKYDAARAKTEFNAELRVRREIREKREAEEEAERQAYLERIAEEERAMMESNDAMDADDANGEKREAETDPEQTPSKRSRRGVPVDYAALNAKIEAEAAAKKAANTES</sequence>
<dbReference type="InterPro" id="IPR036770">
    <property type="entry name" value="Ankyrin_rpt-contain_sf"/>
</dbReference>
<evidence type="ECO:0000313" key="4">
    <source>
        <dbReference type="EMBL" id="CEF98920.1"/>
    </source>
</evidence>
<dbReference type="GO" id="GO:0040029">
    <property type="term" value="P:epigenetic regulation of gene expression"/>
    <property type="evidence" value="ECO:0007669"/>
    <property type="project" value="TreeGrafter"/>
</dbReference>
<dbReference type="PANTHER" id="PTHR10625">
    <property type="entry name" value="HISTONE DEACETYLASE HDAC1-RELATED"/>
    <property type="match status" value="1"/>
</dbReference>
<dbReference type="Proteomes" id="UP000009170">
    <property type="component" value="Unassembled WGS sequence"/>
</dbReference>
<reference evidence="5" key="1">
    <citation type="journal article" date="2006" name="Proc. Natl. Acad. Sci. U.S.A.">
        <title>Genome analysis of the smallest free-living eukaryote Ostreococcus tauri unveils many unique features.</title>
        <authorList>
            <person name="Derelle E."/>
            <person name="Ferraz C."/>
            <person name="Rombauts S."/>
            <person name="Rouze P."/>
            <person name="Worden A.Z."/>
            <person name="Robbens S."/>
            <person name="Partensky F."/>
            <person name="Degroeve S."/>
            <person name="Echeynie S."/>
            <person name="Cooke R."/>
            <person name="Saeys Y."/>
            <person name="Wuyts J."/>
            <person name="Jabbari K."/>
            <person name="Bowler C."/>
            <person name="Panaud O."/>
            <person name="Piegu B."/>
            <person name="Ball S.G."/>
            <person name="Ral J.-P."/>
            <person name="Bouget F.-Y."/>
            <person name="Piganeau G."/>
            <person name="De Baets B."/>
            <person name="Picard A."/>
            <person name="Delseny M."/>
            <person name="Demaille J."/>
            <person name="Van de Peer Y."/>
            <person name="Moreau H."/>
        </authorList>
    </citation>
    <scope>NUCLEOTIDE SEQUENCE [LARGE SCALE GENOMIC DNA]</scope>
    <source>
        <strain evidence="5">OTTH 0595 / CCAP 157/2 / RCC745</strain>
    </source>
</reference>
<dbReference type="GO" id="GO:0004407">
    <property type="term" value="F:histone deacetylase activity"/>
    <property type="evidence" value="ECO:0007669"/>
    <property type="project" value="TreeGrafter"/>
</dbReference>
<accession>A0A090M3X3</accession>
<dbReference type="GO" id="GO:0005737">
    <property type="term" value="C:cytoplasm"/>
    <property type="evidence" value="ECO:0007669"/>
    <property type="project" value="TreeGrafter"/>
</dbReference>
<dbReference type="SUPFAM" id="SSF52768">
    <property type="entry name" value="Arginase/deacetylase"/>
    <property type="match status" value="1"/>
</dbReference>
<dbReference type="InterPro" id="IPR002110">
    <property type="entry name" value="Ankyrin_rpt"/>
</dbReference>
<dbReference type="Gene3D" id="1.25.40.20">
    <property type="entry name" value="Ankyrin repeat-containing domain"/>
    <property type="match status" value="3"/>
</dbReference>
<evidence type="ECO:0000256" key="1">
    <source>
        <dbReference type="PROSITE-ProRule" id="PRU00023"/>
    </source>
</evidence>
<feature type="region of interest" description="Disordered" evidence="2">
    <location>
        <begin position="810"/>
        <end position="850"/>
    </location>
</feature>
<proteinExistence type="predicted"/>
<organism evidence="4 5">
    <name type="scientific">Ostreococcus tauri</name>
    <name type="common">Marine green alga</name>
    <dbReference type="NCBI Taxonomy" id="70448"/>
    <lineage>
        <taxon>Eukaryota</taxon>
        <taxon>Viridiplantae</taxon>
        <taxon>Chlorophyta</taxon>
        <taxon>Mamiellophyceae</taxon>
        <taxon>Mamiellales</taxon>
        <taxon>Bathycoccaceae</taxon>
        <taxon>Ostreococcus</taxon>
    </lineage>
</organism>
<dbReference type="SMART" id="SM00248">
    <property type="entry name" value="ANK"/>
    <property type="match status" value="5"/>
</dbReference>
<comment type="caution">
    <text evidence="4">The sequence shown here is derived from an EMBL/GenBank/DDBJ whole genome shotgun (WGS) entry which is preliminary data.</text>
</comment>
<dbReference type="PANTHER" id="PTHR10625:SF26">
    <property type="entry name" value="HISTONE DEACETYLASE DOMAIN-CONTAINING PROTEIN"/>
    <property type="match status" value="1"/>
</dbReference>
<keyword evidence="1" id="KW-0040">ANK repeat</keyword>
<feature type="compositionally biased region" description="Acidic residues" evidence="2">
    <location>
        <begin position="41"/>
        <end position="92"/>
    </location>
</feature>
<dbReference type="PROSITE" id="PS50297">
    <property type="entry name" value="ANK_REP_REGION"/>
    <property type="match status" value="2"/>
</dbReference>
<dbReference type="InterPro" id="IPR023801">
    <property type="entry name" value="His_deacetylse_dom"/>
</dbReference>
<dbReference type="KEGG" id="ota:OT_ostta09g00350"/>
<dbReference type="InParanoid" id="A0A090M3X3"/>
<dbReference type="Pfam" id="PF12796">
    <property type="entry name" value="Ank_2"/>
    <property type="match status" value="2"/>
</dbReference>
<dbReference type="STRING" id="70448.A0A090M3X3"/>
<dbReference type="AlphaFoldDB" id="A0A090M3X3"/>
<keyword evidence="5" id="KW-1185">Reference proteome</keyword>
<dbReference type="PRINTS" id="PR01415">
    <property type="entry name" value="ANKYRIN"/>
</dbReference>
<dbReference type="InterPro" id="IPR037138">
    <property type="entry name" value="His_deacetylse_dom_sf"/>
</dbReference>
<name>A0A090M3X3_OSTTA</name>
<dbReference type="GeneID" id="9833515"/>
<dbReference type="PRINTS" id="PR01270">
    <property type="entry name" value="HDASUPER"/>
</dbReference>
<dbReference type="Pfam" id="PF00023">
    <property type="entry name" value="Ank"/>
    <property type="match status" value="1"/>
</dbReference>
<dbReference type="SUPFAM" id="SSF48403">
    <property type="entry name" value="Ankyrin repeat"/>
    <property type="match status" value="1"/>
</dbReference>
<feature type="repeat" description="ANK" evidence="1">
    <location>
        <begin position="231"/>
        <end position="263"/>
    </location>
</feature>
<feature type="domain" description="Histone deacetylase" evidence="3">
    <location>
        <begin position="384"/>
        <end position="742"/>
    </location>
</feature>
<dbReference type="Pfam" id="PF00850">
    <property type="entry name" value="Hist_deacetyl"/>
    <property type="match status" value="1"/>
</dbReference>
<dbReference type="PROSITE" id="PS50088">
    <property type="entry name" value="ANK_REPEAT"/>
    <property type="match status" value="3"/>
</dbReference>
<feature type="compositionally biased region" description="Acidic residues" evidence="2">
    <location>
        <begin position="1"/>
        <end position="10"/>
    </location>
</feature>
<feature type="repeat" description="ANK" evidence="1">
    <location>
        <begin position="115"/>
        <end position="140"/>
    </location>
</feature>
<evidence type="ECO:0000259" key="3">
    <source>
        <dbReference type="Pfam" id="PF00850"/>
    </source>
</evidence>
<evidence type="ECO:0000313" key="5">
    <source>
        <dbReference type="Proteomes" id="UP000009170"/>
    </source>
</evidence>
<feature type="region of interest" description="Disordered" evidence="2">
    <location>
        <begin position="1"/>
        <end position="93"/>
    </location>
</feature>
<feature type="repeat" description="ANK" evidence="1">
    <location>
        <begin position="188"/>
        <end position="220"/>
    </location>
</feature>
<dbReference type="OrthoDB" id="424012at2759"/>
<evidence type="ECO:0000256" key="2">
    <source>
        <dbReference type="SAM" id="MobiDB-lite"/>
    </source>
</evidence>
<dbReference type="GO" id="GO:0000118">
    <property type="term" value="C:histone deacetylase complex"/>
    <property type="evidence" value="ECO:0007669"/>
    <property type="project" value="TreeGrafter"/>
</dbReference>